<dbReference type="Pfam" id="PF00083">
    <property type="entry name" value="Sugar_tr"/>
    <property type="match status" value="1"/>
</dbReference>
<feature type="transmembrane region" description="Helical" evidence="6">
    <location>
        <begin position="15"/>
        <end position="33"/>
    </location>
</feature>
<feature type="transmembrane region" description="Helical" evidence="6">
    <location>
        <begin position="496"/>
        <end position="517"/>
    </location>
</feature>
<dbReference type="Gene3D" id="1.20.1250.20">
    <property type="entry name" value="MFS general substrate transporter like domains"/>
    <property type="match status" value="1"/>
</dbReference>
<dbReference type="InterPro" id="IPR036259">
    <property type="entry name" value="MFS_trans_sf"/>
</dbReference>
<feature type="transmembrane region" description="Helical" evidence="6">
    <location>
        <begin position="380"/>
        <end position="398"/>
    </location>
</feature>
<dbReference type="PANTHER" id="PTHR23511:SF34">
    <property type="entry name" value="SYNAPTIC VESICLE GLYCOPROTEIN 2"/>
    <property type="match status" value="1"/>
</dbReference>
<keyword evidence="3 6" id="KW-0812">Transmembrane</keyword>
<keyword evidence="2" id="KW-0813">Transport</keyword>
<feature type="transmembrane region" description="Helical" evidence="6">
    <location>
        <begin position="174"/>
        <end position="193"/>
    </location>
</feature>
<organism evidence="8">
    <name type="scientific">uncultured Solirubrobacteraceae bacterium</name>
    <dbReference type="NCBI Taxonomy" id="1162706"/>
    <lineage>
        <taxon>Bacteria</taxon>
        <taxon>Bacillati</taxon>
        <taxon>Actinomycetota</taxon>
        <taxon>Thermoleophilia</taxon>
        <taxon>Solirubrobacterales</taxon>
        <taxon>Solirubrobacteraceae</taxon>
        <taxon>environmental samples</taxon>
    </lineage>
</organism>
<evidence type="ECO:0000256" key="5">
    <source>
        <dbReference type="ARBA" id="ARBA00023136"/>
    </source>
</evidence>
<feature type="transmembrane region" description="Helical" evidence="6">
    <location>
        <begin position="431"/>
        <end position="455"/>
    </location>
</feature>
<protein>
    <submittedName>
        <fullName evidence="8">Niacin transporter NiaP</fullName>
    </submittedName>
</protein>
<evidence type="ECO:0000256" key="2">
    <source>
        <dbReference type="ARBA" id="ARBA00022448"/>
    </source>
</evidence>
<dbReference type="AlphaFoldDB" id="A0A6J4TR99"/>
<feature type="transmembrane region" description="Helical" evidence="6">
    <location>
        <begin position="467"/>
        <end position="490"/>
    </location>
</feature>
<feature type="transmembrane region" description="Helical" evidence="6">
    <location>
        <begin position="102"/>
        <end position="127"/>
    </location>
</feature>
<comment type="subcellular location">
    <subcellularLocation>
        <location evidence="1">Cell membrane</location>
        <topology evidence="1">Multi-pass membrane protein</topology>
    </subcellularLocation>
</comment>
<sequence>MSDLGDGRISRREPLAWAGIGAVTAGVLLHLPMYVEGRADDYMLRGMAVDAPMIAGMVLILVGLTATAYGLFPKALPGTGAVSRVSVKPLDDAPLRKAHVGLLLVMAAAVTIDVMKPTTLAFVVPGFATEYGLGSPQNPGGSPPAALLPLAGIAGTVIGSFCWGWLGDRIGRRASILLAGVLFIGTAICGSMPSYQLNLVMCFVMGLGVGGMLPIIFTLIAETIPARHRGWLMVLIGGDIAGAYIITSWLSTSLVPEYSWRILWLIGLPTGLLLILLCRWIPESPRFLLAHGRSEQARAVMARYGAAVSQDEGTDLTIEERVKPRFTQLFQSPLRRPTSVVVLLGLGAGLVSFGFQLWIPSNLRSLGFEDVTADRILRDSALIGFPLNFLVAALYGFWSSRKTIFLLAGLTAASLFAFAAAGDAVADDRTLLYALLIVPIWGISSVVAVLAAYSAEVYPTRVRSRGSGLAAGASKAGGVLVIAFVVAAVAPPTITGTALIGAVPMALAALAALVFGVETRNRRLEEITAQEFEAAARAGAGP</sequence>
<evidence type="ECO:0000259" key="7">
    <source>
        <dbReference type="PROSITE" id="PS50850"/>
    </source>
</evidence>
<dbReference type="InterPro" id="IPR005828">
    <property type="entry name" value="MFS_sugar_transport-like"/>
</dbReference>
<dbReference type="PANTHER" id="PTHR23511">
    <property type="entry name" value="SYNAPTIC VESICLE GLYCOPROTEIN 2"/>
    <property type="match status" value="1"/>
</dbReference>
<evidence type="ECO:0000256" key="6">
    <source>
        <dbReference type="SAM" id="Phobius"/>
    </source>
</evidence>
<feature type="transmembrane region" description="Helical" evidence="6">
    <location>
        <begin position="340"/>
        <end position="360"/>
    </location>
</feature>
<feature type="transmembrane region" description="Helical" evidence="6">
    <location>
        <begin position="199"/>
        <end position="220"/>
    </location>
</feature>
<dbReference type="InterPro" id="IPR020846">
    <property type="entry name" value="MFS_dom"/>
</dbReference>
<dbReference type="InterPro" id="IPR005829">
    <property type="entry name" value="Sugar_transporter_CS"/>
</dbReference>
<dbReference type="SUPFAM" id="SSF103473">
    <property type="entry name" value="MFS general substrate transporter"/>
    <property type="match status" value="1"/>
</dbReference>
<evidence type="ECO:0000313" key="8">
    <source>
        <dbReference type="EMBL" id="CAA9530258.1"/>
    </source>
</evidence>
<reference evidence="8" key="1">
    <citation type="submission" date="2020-02" db="EMBL/GenBank/DDBJ databases">
        <authorList>
            <person name="Meier V. D."/>
        </authorList>
    </citation>
    <scope>NUCLEOTIDE SEQUENCE</scope>
    <source>
        <strain evidence="8">AVDCRST_MAG67</strain>
    </source>
</reference>
<accession>A0A6J4TR99</accession>
<feature type="domain" description="Major facilitator superfamily (MFS) profile" evidence="7">
    <location>
        <begin position="102"/>
        <end position="520"/>
    </location>
</feature>
<dbReference type="GO" id="GO:0022857">
    <property type="term" value="F:transmembrane transporter activity"/>
    <property type="evidence" value="ECO:0007669"/>
    <property type="project" value="InterPro"/>
</dbReference>
<evidence type="ECO:0000256" key="1">
    <source>
        <dbReference type="ARBA" id="ARBA00004651"/>
    </source>
</evidence>
<dbReference type="PROSITE" id="PS50850">
    <property type="entry name" value="MFS"/>
    <property type="match status" value="1"/>
</dbReference>
<dbReference type="EMBL" id="CADCVQ010000166">
    <property type="protein sequence ID" value="CAA9530258.1"/>
    <property type="molecule type" value="Genomic_DNA"/>
</dbReference>
<proteinExistence type="predicted"/>
<keyword evidence="5 6" id="KW-0472">Membrane</keyword>
<gene>
    <name evidence="8" type="ORF">AVDCRST_MAG67-4087</name>
</gene>
<evidence type="ECO:0000256" key="4">
    <source>
        <dbReference type="ARBA" id="ARBA00022989"/>
    </source>
</evidence>
<name>A0A6J4TR99_9ACTN</name>
<feature type="transmembrane region" description="Helical" evidence="6">
    <location>
        <begin position="232"/>
        <end position="250"/>
    </location>
</feature>
<dbReference type="GO" id="GO:0005886">
    <property type="term" value="C:plasma membrane"/>
    <property type="evidence" value="ECO:0007669"/>
    <property type="project" value="UniProtKB-SubCell"/>
</dbReference>
<feature type="transmembrane region" description="Helical" evidence="6">
    <location>
        <begin position="147"/>
        <end position="167"/>
    </location>
</feature>
<feature type="transmembrane region" description="Helical" evidence="6">
    <location>
        <begin position="405"/>
        <end position="425"/>
    </location>
</feature>
<keyword evidence="4 6" id="KW-1133">Transmembrane helix</keyword>
<feature type="transmembrane region" description="Helical" evidence="6">
    <location>
        <begin position="53"/>
        <end position="72"/>
    </location>
</feature>
<evidence type="ECO:0000256" key="3">
    <source>
        <dbReference type="ARBA" id="ARBA00022692"/>
    </source>
</evidence>
<feature type="transmembrane region" description="Helical" evidence="6">
    <location>
        <begin position="262"/>
        <end position="281"/>
    </location>
</feature>
<dbReference type="PROSITE" id="PS00217">
    <property type="entry name" value="SUGAR_TRANSPORT_2"/>
    <property type="match status" value="1"/>
</dbReference>